<dbReference type="SUPFAM" id="SSF56176">
    <property type="entry name" value="FAD-binding/transporter-associated domain-like"/>
    <property type="match status" value="1"/>
</dbReference>
<feature type="domain" description="CBS" evidence="11">
    <location>
        <begin position="283"/>
        <end position="343"/>
    </location>
</feature>
<keyword evidence="14" id="KW-1185">Reference proteome</keyword>
<evidence type="ECO:0000259" key="12">
    <source>
        <dbReference type="PROSITE" id="PS51846"/>
    </source>
</evidence>
<protein>
    <submittedName>
        <fullName evidence="13">CBS domain containing-hemolysin-like protein</fullName>
    </submittedName>
</protein>
<dbReference type="InterPro" id="IPR005170">
    <property type="entry name" value="Transptr-assoc_dom"/>
</dbReference>
<dbReference type="InterPro" id="IPR000644">
    <property type="entry name" value="CBS_dom"/>
</dbReference>
<reference evidence="13 14" key="1">
    <citation type="submission" date="2019-06" db="EMBL/GenBank/DDBJ databases">
        <title>Sequencing the genomes of 1000 actinobacteria strains.</title>
        <authorList>
            <person name="Klenk H.-P."/>
        </authorList>
    </citation>
    <scope>NUCLEOTIDE SEQUENCE [LARGE SCALE GENOMIC DNA]</scope>
    <source>
        <strain evidence="13 14">DSM 19560</strain>
    </source>
</reference>
<evidence type="ECO:0000256" key="7">
    <source>
        <dbReference type="ARBA" id="ARBA00023122"/>
    </source>
</evidence>
<evidence type="ECO:0000256" key="4">
    <source>
        <dbReference type="ARBA" id="ARBA00022692"/>
    </source>
</evidence>
<dbReference type="Gene3D" id="3.10.580.10">
    <property type="entry name" value="CBS-domain"/>
    <property type="match status" value="1"/>
</dbReference>
<dbReference type="InterPro" id="IPR016169">
    <property type="entry name" value="FAD-bd_PCMH_sub2"/>
</dbReference>
<keyword evidence="8 10" id="KW-0472">Membrane</keyword>
<evidence type="ECO:0000256" key="3">
    <source>
        <dbReference type="ARBA" id="ARBA00022475"/>
    </source>
</evidence>
<feature type="domain" description="CNNM transmembrane" evidence="12">
    <location>
        <begin position="1"/>
        <end position="202"/>
    </location>
</feature>
<evidence type="ECO:0000256" key="10">
    <source>
        <dbReference type="PROSITE-ProRule" id="PRU01193"/>
    </source>
</evidence>
<dbReference type="Pfam" id="PF01595">
    <property type="entry name" value="CNNM"/>
    <property type="match status" value="1"/>
</dbReference>
<keyword evidence="3" id="KW-1003">Cell membrane</keyword>
<dbReference type="InterPro" id="IPR051676">
    <property type="entry name" value="UPF0053_domain"/>
</dbReference>
<evidence type="ECO:0000313" key="14">
    <source>
        <dbReference type="Proteomes" id="UP000318297"/>
    </source>
</evidence>
<dbReference type="GO" id="GO:0050660">
    <property type="term" value="F:flavin adenine dinucleotide binding"/>
    <property type="evidence" value="ECO:0007669"/>
    <property type="project" value="InterPro"/>
</dbReference>
<dbReference type="Proteomes" id="UP000318297">
    <property type="component" value="Unassembled WGS sequence"/>
</dbReference>
<evidence type="ECO:0000256" key="8">
    <source>
        <dbReference type="ARBA" id="ARBA00023136"/>
    </source>
</evidence>
<dbReference type="Pfam" id="PF00571">
    <property type="entry name" value="CBS"/>
    <property type="match status" value="2"/>
</dbReference>
<sequence>MIPWLLLFAGVVLTVGTAIFVAAEFSLVALDRPQVQRAVDAGDTRAAVVLGSLRSLSTQLSGSQVGITLTTLILGYLVQPSLGALLSDPLGSTGMSSTAADAVSTAAALVIATLFSMVVGELVPQFLGISAPLPVAKIVAGPVRVFSAVTKPLIVVLNGSANAVLRVLGIEPQEELSAARTPQELSAMVRRSAEAGVLEEGTARLLTRSLDFGERTAADVMSPRVRCDHLERAATAADAVDLARRTGHSRFPVIGADWDEVLGVVHVKRAIAVPQDRRTDVPVTALMINPVLVPETIGLDPLLLLLRANGFQLAIVVDEYGGTSGVVTLEDVIEEIVGEVSDEHDRVSDPSRLLPDGSWTVPGLWRPDEVRDRIGAEVPEGRYYETVGGFIMQSVGRVPQVGDEVEAGGWTLRVVSMDGQRVDRVRIAAVPPVEDAEQEERA</sequence>
<evidence type="ECO:0000256" key="2">
    <source>
        <dbReference type="ARBA" id="ARBA00006337"/>
    </source>
</evidence>
<dbReference type="GO" id="GO:0005886">
    <property type="term" value="C:plasma membrane"/>
    <property type="evidence" value="ECO:0007669"/>
    <property type="project" value="UniProtKB-SubCell"/>
</dbReference>
<dbReference type="AlphaFoldDB" id="A0A561E1H3"/>
<dbReference type="RefSeq" id="WP_145230153.1">
    <property type="nucleotide sequence ID" value="NZ_VIVQ01000003.1"/>
</dbReference>
<evidence type="ECO:0000256" key="6">
    <source>
        <dbReference type="ARBA" id="ARBA00022989"/>
    </source>
</evidence>
<gene>
    <name evidence="13" type="ORF">BKA23_3181</name>
</gene>
<name>A0A561E1H3_9MICO</name>
<dbReference type="SUPFAM" id="SSF54631">
    <property type="entry name" value="CBS-domain pair"/>
    <property type="match status" value="1"/>
</dbReference>
<dbReference type="OrthoDB" id="110231at2"/>
<keyword evidence="4 10" id="KW-0812">Transmembrane</keyword>
<proteinExistence type="inferred from homology"/>
<keyword evidence="7 9" id="KW-0129">CBS domain</keyword>
<dbReference type="SMART" id="SM01091">
    <property type="entry name" value="CorC_HlyC"/>
    <property type="match status" value="1"/>
</dbReference>
<evidence type="ECO:0000256" key="9">
    <source>
        <dbReference type="PROSITE-ProRule" id="PRU00703"/>
    </source>
</evidence>
<dbReference type="InterPro" id="IPR036318">
    <property type="entry name" value="FAD-bd_PCMH-like_sf"/>
</dbReference>
<organism evidence="13 14">
    <name type="scientific">Rudaeicoccus suwonensis</name>
    <dbReference type="NCBI Taxonomy" id="657409"/>
    <lineage>
        <taxon>Bacteria</taxon>
        <taxon>Bacillati</taxon>
        <taxon>Actinomycetota</taxon>
        <taxon>Actinomycetes</taxon>
        <taxon>Micrococcales</taxon>
        <taxon>Dermacoccaceae</taxon>
        <taxon>Rudaeicoccus</taxon>
    </lineage>
</organism>
<accession>A0A561E1H3</accession>
<dbReference type="PROSITE" id="PS51846">
    <property type="entry name" value="CNNM"/>
    <property type="match status" value="1"/>
</dbReference>
<dbReference type="Pfam" id="PF03471">
    <property type="entry name" value="CorC_HlyC"/>
    <property type="match status" value="1"/>
</dbReference>
<feature type="domain" description="CBS" evidence="11">
    <location>
        <begin position="221"/>
        <end position="281"/>
    </location>
</feature>
<evidence type="ECO:0000313" key="13">
    <source>
        <dbReference type="EMBL" id="TWE09478.1"/>
    </source>
</evidence>
<dbReference type="PROSITE" id="PS51371">
    <property type="entry name" value="CBS"/>
    <property type="match status" value="2"/>
</dbReference>
<dbReference type="CDD" id="cd04590">
    <property type="entry name" value="CBS_pair_CorC_HlyC_assoc"/>
    <property type="match status" value="1"/>
</dbReference>
<keyword evidence="6 10" id="KW-1133">Transmembrane helix</keyword>
<dbReference type="InterPro" id="IPR046342">
    <property type="entry name" value="CBS_dom_sf"/>
</dbReference>
<keyword evidence="5" id="KW-0677">Repeat</keyword>
<evidence type="ECO:0000256" key="5">
    <source>
        <dbReference type="ARBA" id="ARBA00022737"/>
    </source>
</evidence>
<dbReference type="InterPro" id="IPR044751">
    <property type="entry name" value="Ion_transp-like_CBS"/>
</dbReference>
<dbReference type="EMBL" id="VIVQ01000003">
    <property type="protein sequence ID" value="TWE09478.1"/>
    <property type="molecule type" value="Genomic_DNA"/>
</dbReference>
<comment type="similarity">
    <text evidence="2">Belongs to the UPF0053 family.</text>
</comment>
<comment type="subcellular location">
    <subcellularLocation>
        <location evidence="1">Cell membrane</location>
        <topology evidence="1">Multi-pass membrane protein</topology>
    </subcellularLocation>
</comment>
<comment type="caution">
    <text evidence="13">The sequence shown here is derived from an EMBL/GenBank/DDBJ whole genome shotgun (WGS) entry which is preliminary data.</text>
</comment>
<dbReference type="Gene3D" id="3.30.465.10">
    <property type="match status" value="1"/>
</dbReference>
<evidence type="ECO:0000259" key="11">
    <source>
        <dbReference type="PROSITE" id="PS51371"/>
    </source>
</evidence>
<dbReference type="InterPro" id="IPR002550">
    <property type="entry name" value="CNNM"/>
</dbReference>
<evidence type="ECO:0000256" key="1">
    <source>
        <dbReference type="ARBA" id="ARBA00004651"/>
    </source>
</evidence>
<dbReference type="PANTHER" id="PTHR43099">
    <property type="entry name" value="UPF0053 PROTEIN YRKA"/>
    <property type="match status" value="1"/>
</dbReference>
<dbReference type="PANTHER" id="PTHR43099:SF6">
    <property type="entry name" value="UPF0053 PROTEIN RV1842C"/>
    <property type="match status" value="1"/>
</dbReference>